<organism evidence="2 3">
    <name type="scientific">Flavobacterium endoglycinae</name>
    <dbReference type="NCBI Taxonomy" id="2816357"/>
    <lineage>
        <taxon>Bacteria</taxon>
        <taxon>Pseudomonadati</taxon>
        <taxon>Bacteroidota</taxon>
        <taxon>Flavobacteriia</taxon>
        <taxon>Flavobacteriales</taxon>
        <taxon>Flavobacteriaceae</taxon>
        <taxon>Flavobacterium</taxon>
    </lineage>
</organism>
<evidence type="ECO:0000313" key="2">
    <source>
        <dbReference type="EMBL" id="QSW87992.1"/>
    </source>
</evidence>
<evidence type="ECO:0000256" key="1">
    <source>
        <dbReference type="SAM" id="SignalP"/>
    </source>
</evidence>
<keyword evidence="1" id="KW-0732">Signal</keyword>
<proteinExistence type="predicted"/>
<name>A0ABX7QAF6_9FLAO</name>
<accession>A0ABX7QAF6</accession>
<sequence length="311" mass="33500">MKRIIVLILSCVSQISFAQNTFPFPATGPVGIGTSTPNSLLALDVNGKAAVKSLFYVNDIMGGNGGDIRMGPNTGANASTLFFVGGVNPIEIMRVHYNGNVGIGTSSPTQKLDVNGNGSFKGGLISDLSGAIGGYVKIINSSKTGAGAARDWTIFNMSGNYGNSLQFWAYDELACAGGMCGSRFTIMDNGNVGIGITNPNNKLDVNGTIHSKEVKVDMTGWSDFVFKKEYNLPTLEQVEKHIAEKGHLENIPSEEEVLKDGINLGEINAKLLQKIEELTLYAIEQQKKSDMLMEVVKQQSKRLEALEKEKK</sequence>
<dbReference type="EMBL" id="CP071448">
    <property type="protein sequence ID" value="QSW87992.1"/>
    <property type="molecule type" value="Genomic_DNA"/>
</dbReference>
<keyword evidence="3" id="KW-1185">Reference proteome</keyword>
<reference evidence="2 3" key="1">
    <citation type="submission" date="2021-03" db="EMBL/GenBank/DDBJ databases">
        <title>Flavobacterium kribbensis sp. nov, an endophytic bacteria, isolated from soybean.</title>
        <authorList>
            <person name="Lee J."/>
            <person name="Seo J."/>
        </authorList>
    </citation>
    <scope>NUCLEOTIDE SEQUENCE [LARGE SCALE GENOMIC DNA]</scope>
    <source>
        <strain evidence="2 3">BB8</strain>
    </source>
</reference>
<dbReference type="RefSeq" id="WP_207295201.1">
    <property type="nucleotide sequence ID" value="NZ_CP071448.1"/>
</dbReference>
<feature type="chain" id="PRO_5047309931" evidence="1">
    <location>
        <begin position="19"/>
        <end position="311"/>
    </location>
</feature>
<feature type="signal peptide" evidence="1">
    <location>
        <begin position="1"/>
        <end position="18"/>
    </location>
</feature>
<evidence type="ECO:0000313" key="3">
    <source>
        <dbReference type="Proteomes" id="UP000663440"/>
    </source>
</evidence>
<protein>
    <submittedName>
        <fullName evidence="2">Uncharacterized protein</fullName>
    </submittedName>
</protein>
<dbReference type="Proteomes" id="UP000663440">
    <property type="component" value="Chromosome"/>
</dbReference>
<gene>
    <name evidence="2" type="ORF">J0383_17165</name>
</gene>